<dbReference type="InterPro" id="IPR013767">
    <property type="entry name" value="PAS_fold"/>
</dbReference>
<dbReference type="SMART" id="SM00091">
    <property type="entry name" value="PAS"/>
    <property type="match status" value="1"/>
</dbReference>
<accession>A0A646IJR6</accession>
<dbReference type="Pfam" id="PF00989">
    <property type="entry name" value="PAS"/>
    <property type="match status" value="1"/>
</dbReference>
<name>A0A646IJR6_9ACTN</name>
<gene>
    <name evidence="2" type="ORF">FNX48_026580</name>
</gene>
<dbReference type="CDD" id="cd00130">
    <property type="entry name" value="PAS"/>
    <property type="match status" value="1"/>
</dbReference>
<feature type="non-terminal residue" evidence="2">
    <location>
        <position position="111"/>
    </location>
</feature>
<dbReference type="SUPFAM" id="SSF55785">
    <property type="entry name" value="PYP-like sensor domain (PAS domain)"/>
    <property type="match status" value="1"/>
</dbReference>
<feature type="domain" description="PAS" evidence="1">
    <location>
        <begin position="40"/>
        <end position="85"/>
    </location>
</feature>
<evidence type="ECO:0000313" key="2">
    <source>
        <dbReference type="EMBL" id="MQS10595.1"/>
    </source>
</evidence>
<dbReference type="Gene3D" id="3.30.450.20">
    <property type="entry name" value="PAS domain"/>
    <property type="match status" value="1"/>
</dbReference>
<organism evidence="2">
    <name type="scientific">Streptomyces alkaliphilus</name>
    <dbReference type="NCBI Taxonomy" id="1472722"/>
    <lineage>
        <taxon>Bacteria</taxon>
        <taxon>Bacillati</taxon>
        <taxon>Actinomycetota</taxon>
        <taxon>Actinomycetes</taxon>
        <taxon>Kitasatosporales</taxon>
        <taxon>Streptomycetaceae</taxon>
        <taxon>Streptomyces</taxon>
    </lineage>
</organism>
<comment type="caution">
    <text evidence="2">The sequence shown here is derived from an EMBL/GenBank/DDBJ whole genome shotgun (WGS) entry which is preliminary data.</text>
</comment>
<dbReference type="PROSITE" id="PS50112">
    <property type="entry name" value="PAS"/>
    <property type="match status" value="1"/>
</dbReference>
<dbReference type="Proteomes" id="UP000315516">
    <property type="component" value="Unassembled WGS sequence"/>
</dbReference>
<dbReference type="AlphaFoldDB" id="A0A646IJR6"/>
<proteinExistence type="predicted"/>
<reference evidence="2" key="1">
    <citation type="submission" date="2019-10" db="EMBL/GenBank/DDBJ databases">
        <title>Streptomyces sp. nov., a novel actinobacterium isolated from alkaline environment.</title>
        <authorList>
            <person name="Golinska P."/>
        </authorList>
    </citation>
    <scope>NUCLEOTIDE SEQUENCE</scope>
    <source>
        <strain evidence="2">IF17</strain>
    </source>
</reference>
<sequence length="111" mass="11668">MSEAALNSLPFPSRVDFALVDADGLSADCPARGALPSFCPKLDLLSMVNALTEGILVCGADRRVTYANPSAARLLGLPVDALVGRLLPTVVTSAVDEFDASIHEADWPDQD</sequence>
<protein>
    <submittedName>
        <fullName evidence="2">PAS domain-containing protein</fullName>
    </submittedName>
</protein>
<dbReference type="InterPro" id="IPR035965">
    <property type="entry name" value="PAS-like_dom_sf"/>
</dbReference>
<evidence type="ECO:0000259" key="1">
    <source>
        <dbReference type="PROSITE" id="PS50112"/>
    </source>
</evidence>
<dbReference type="EMBL" id="VJYJ02001747">
    <property type="protein sequence ID" value="MQS10595.1"/>
    <property type="molecule type" value="Genomic_DNA"/>
</dbReference>
<dbReference type="OrthoDB" id="3687827at2"/>
<dbReference type="InterPro" id="IPR000014">
    <property type="entry name" value="PAS"/>
</dbReference>